<feature type="transmembrane region" description="Helical" evidence="1">
    <location>
        <begin position="1052"/>
        <end position="1078"/>
    </location>
</feature>
<dbReference type="RefSeq" id="WP_164127272.1">
    <property type="nucleotide sequence ID" value="NZ_JAAGOX010000003.1"/>
</dbReference>
<organism evidence="2">
    <name type="scientific">Ruegeria sp. PrR005</name>
    <dbReference type="NCBI Taxonomy" id="2706882"/>
    <lineage>
        <taxon>Bacteria</taxon>
        <taxon>Pseudomonadati</taxon>
        <taxon>Pseudomonadota</taxon>
        <taxon>Alphaproteobacteria</taxon>
        <taxon>Rhodobacterales</taxon>
        <taxon>Roseobacteraceae</taxon>
        <taxon>Ruegeria</taxon>
    </lineage>
</organism>
<feature type="transmembrane region" description="Helical" evidence="1">
    <location>
        <begin position="878"/>
        <end position="897"/>
    </location>
</feature>
<feature type="transmembrane region" description="Helical" evidence="1">
    <location>
        <begin position="530"/>
        <end position="550"/>
    </location>
</feature>
<dbReference type="Gene3D" id="3.30.70.1440">
    <property type="entry name" value="Multidrug efflux transporter AcrB pore domain"/>
    <property type="match status" value="1"/>
</dbReference>
<accession>A0A6B2NI49</accession>
<evidence type="ECO:0000313" key="2">
    <source>
        <dbReference type="EMBL" id="NDW43771.1"/>
    </source>
</evidence>
<feature type="transmembrane region" description="Helical" evidence="1">
    <location>
        <begin position="904"/>
        <end position="924"/>
    </location>
</feature>
<dbReference type="AlphaFoldDB" id="A0A6B2NI49"/>
<comment type="caution">
    <text evidence="2">The sequence shown here is derived from an EMBL/GenBank/DDBJ whole genome shotgun (WGS) entry which is preliminary data.</text>
</comment>
<dbReference type="SUPFAM" id="SSF82693">
    <property type="entry name" value="Multidrug efflux transporter AcrB pore domain, PN1, PN2, PC1 and PC2 subdomains"/>
    <property type="match status" value="1"/>
</dbReference>
<dbReference type="Gene3D" id="1.20.1640.10">
    <property type="entry name" value="Multidrug efflux transporter AcrB transmembrane domain"/>
    <property type="match status" value="2"/>
</dbReference>
<dbReference type="PRINTS" id="PR00702">
    <property type="entry name" value="ACRIFLAVINRP"/>
</dbReference>
<feature type="transmembrane region" description="Helical" evidence="1">
    <location>
        <begin position="930"/>
        <end position="954"/>
    </location>
</feature>
<gene>
    <name evidence="2" type="ORF">G0P99_02235</name>
</gene>
<dbReference type="SUPFAM" id="SSF82866">
    <property type="entry name" value="Multidrug efflux transporter AcrB transmembrane domain"/>
    <property type="match status" value="2"/>
</dbReference>
<dbReference type="EMBL" id="JAAGOX010000003">
    <property type="protein sequence ID" value="NDW43771.1"/>
    <property type="molecule type" value="Genomic_DNA"/>
</dbReference>
<dbReference type="GO" id="GO:0042910">
    <property type="term" value="F:xenobiotic transmembrane transporter activity"/>
    <property type="evidence" value="ECO:0007669"/>
    <property type="project" value="TreeGrafter"/>
</dbReference>
<feature type="transmembrane region" description="Helical" evidence="1">
    <location>
        <begin position="465"/>
        <end position="484"/>
    </location>
</feature>
<feature type="transmembrane region" description="Helical" evidence="1">
    <location>
        <begin position="437"/>
        <end position="459"/>
    </location>
</feature>
<dbReference type="Pfam" id="PF00873">
    <property type="entry name" value="ACR_tran"/>
    <property type="match status" value="1"/>
</dbReference>
<feature type="transmembrane region" description="Helical" evidence="1">
    <location>
        <begin position="333"/>
        <end position="354"/>
    </location>
</feature>
<feature type="transmembrane region" description="Helical" evidence="1">
    <location>
        <begin position="975"/>
        <end position="994"/>
    </location>
</feature>
<feature type="transmembrane region" description="Helical" evidence="1">
    <location>
        <begin position="21"/>
        <end position="38"/>
    </location>
</feature>
<dbReference type="InterPro" id="IPR001036">
    <property type="entry name" value="Acrflvin-R"/>
</dbReference>
<feature type="transmembrane region" description="Helical" evidence="1">
    <location>
        <begin position="361"/>
        <end position="381"/>
    </location>
</feature>
<evidence type="ECO:0000256" key="1">
    <source>
        <dbReference type="SAM" id="Phobius"/>
    </source>
</evidence>
<name>A0A6B2NI49_9RHOB</name>
<proteinExistence type="predicted"/>
<feature type="transmembrane region" description="Helical" evidence="1">
    <location>
        <begin position="387"/>
        <end position="407"/>
    </location>
</feature>
<dbReference type="Gene3D" id="3.30.2090.10">
    <property type="entry name" value="Multidrug efflux transporter AcrB TolC docking domain, DN and DC subdomains"/>
    <property type="match status" value="2"/>
</dbReference>
<keyword evidence="1" id="KW-0812">Transmembrane</keyword>
<dbReference type="PANTHER" id="PTHR32063">
    <property type="match status" value="1"/>
</dbReference>
<keyword evidence="1" id="KW-1133">Transmembrane helix</keyword>
<feature type="transmembrane region" description="Helical" evidence="1">
    <location>
        <begin position="1006"/>
        <end position="1031"/>
    </location>
</feature>
<dbReference type="Gene3D" id="3.30.70.1430">
    <property type="entry name" value="Multidrug efflux transporter AcrB pore domain"/>
    <property type="match status" value="2"/>
</dbReference>
<dbReference type="Gene3D" id="3.30.70.1320">
    <property type="entry name" value="Multidrug efflux transporter AcrB pore domain like"/>
    <property type="match status" value="1"/>
</dbReference>
<dbReference type="InterPro" id="IPR027463">
    <property type="entry name" value="AcrB_DN_DC_subdom"/>
</dbReference>
<keyword evidence="1" id="KW-0472">Membrane</keyword>
<feature type="transmembrane region" description="Helical" evidence="1">
    <location>
        <begin position="1098"/>
        <end position="1125"/>
    </location>
</feature>
<protein>
    <submittedName>
        <fullName evidence="2">Efflux RND transporter permease subunit</fullName>
    </submittedName>
</protein>
<reference evidence="2" key="1">
    <citation type="submission" date="2020-02" db="EMBL/GenBank/DDBJ databases">
        <title>Delineation of the pyrene-degrading pathway in Roseobacter clade bacteria by genomic analysis.</title>
        <authorList>
            <person name="Zhou H."/>
            <person name="Wang H."/>
        </authorList>
    </citation>
    <scope>NUCLEOTIDE SEQUENCE</scope>
    <source>
        <strain evidence="2">PrR005</strain>
    </source>
</reference>
<dbReference type="SUPFAM" id="SSF82714">
    <property type="entry name" value="Multidrug efflux transporter AcrB TolC docking domain, DN and DC subdomains"/>
    <property type="match status" value="2"/>
</dbReference>
<dbReference type="GO" id="GO:0005886">
    <property type="term" value="C:plasma membrane"/>
    <property type="evidence" value="ECO:0007669"/>
    <property type="project" value="TreeGrafter"/>
</dbReference>
<sequence>MVRDIPKAAGGVLSYFTRHRTAANLLLVVLLVLGAAAIPNMRAQFFPDVIVQNVTVNVEWEGAGPEDVDSAIVQVLEPALLAVDGVESSTATSREGRANVSLEFEPGWDMAQAADDVQAAVDAITTLPEDAEEPSVRRGVWRDRVTDVVITGPVSPEQLARFTDELIVRLFEIGVTRTTIRGLAAPRTVVEVPSAKLIANDVSMSEIAAAIAAEVTGDPAGDVTGANARIRTGAEKRSPEEIGGIVLRSNPDGSKLRVSDVATIRVEGVTRNRSYWVGDQPAMSVRVDRSDQGDAIKVQHQVEELVEVMEAGLPQGVTMDLIRTRAEAITDRLNILVDNGLVGLGLVVLLLFLFLNARTAFWVAAGIPASMFAAVALMYAAGLTINMVSLFGLIITLGIVVDDAIVVGEHADFRARRLGEHPVVAAETAARRMAMPVFAATLTTIIAFFGLTAIGGHFGKLIGDIPFTVIAVLAASLVECFLILPNHMSHAIAHSAKEHWYDWPNRVVNKGFRWLRDHLFRRFVGWVVRARYVVLAGTVTVLASQVALFITGDVQWRFFNAPERGSVTGNFSMVEGATRDDTMAMMRELQRATEELGRIYEERHGRNPIDFVMAEIGGNAGPGLAGSDTKDADLLGGISIELIDADERPYSSFAFVGELQDFVNRHPKVETLSFRGWRSGPGGDALDVQFYGASAQVLKSAAEDLQTALSRYPEVSGVEDDLSYDKEEIVLDLTAQGQALGFTVDALGRALRARLNGIEAATYPDGPRSAQIRVELPENELTADFLERTLMRTPQGTYVPLADIVSVTQRTGFSTVKRENGIRVVSVTGDISEDDPARAAEISTALETEILPRIASERQVEWRLAGLSEQEDTFLTEAASGVILCLTGIYLVLAWVFASWTRPLVVMAIIPFGLVGTIWGHYIWEVPLSMFTVVGLLGMTGIIINDSIVLVTTIDEYAETRGLLPSIIDGTADRLRPVLLTSLTTVLGLAPLLYESSQQAQFLKPTVITLVYGLGFGVLLVLLVVPALLAIQNDVVRPLTALKRALRGPDRLARWAVVTCGISTLGWLGVTVFWPAVFGSLPPRLVEIVPQIADRPPMVAGMALFVAGAFALTLLAMAVSSLVLARRGRRQPQ</sequence>
<dbReference type="PANTHER" id="PTHR32063:SF33">
    <property type="entry name" value="RND SUPERFAMILY EFFLUX PUMP PERMEASE COMPONENT"/>
    <property type="match status" value="1"/>
</dbReference>